<sequence>MYGAPPVGAEVWYAGIKIVDPNASAAPLGSFKVPGYDPTRDFDKLKAFWGLLKEGRTEENKIISILLPLTVHERDALNDYALAKVGKDISGLIEPYTFSGEVRNIVRALVLGPLNYDVELANKSLSGIGTNEMLLTELILNRSQQDLRMLREAYKKRYSKDLVDAVKSDLSGKFERLFVMALNTQRTPDTVPVDMAQVTADVERLIKAGKNKEEIHFIEIFVNRSQPHLATVITQYGQKHKSLSKVIKKSFSGDMENALLYILNGVKPKRDGQGIWRDAKLLEKTMAGLGTRDSTLVYRVMRGHWDRARFSKVKAAYKSRYGKELEGRIRGETSGPYREAILAVVKLS</sequence>
<gene>
    <name evidence="4" type="ORF">FA15DRAFT_758806</name>
</gene>
<dbReference type="PRINTS" id="PR00196">
    <property type="entry name" value="ANNEXIN"/>
</dbReference>
<name>A0A5C3KLS3_COPMA</name>
<evidence type="ECO:0000256" key="3">
    <source>
        <dbReference type="ARBA" id="ARBA00023216"/>
    </source>
</evidence>
<evidence type="ECO:0000313" key="5">
    <source>
        <dbReference type="Proteomes" id="UP000307440"/>
    </source>
</evidence>
<dbReference type="GO" id="GO:0012506">
    <property type="term" value="C:vesicle membrane"/>
    <property type="evidence" value="ECO:0007669"/>
    <property type="project" value="TreeGrafter"/>
</dbReference>
<keyword evidence="3" id="KW-0041">Annexin</keyword>
<dbReference type="STRING" id="230819.A0A5C3KLS3"/>
<dbReference type="GO" id="GO:0005737">
    <property type="term" value="C:cytoplasm"/>
    <property type="evidence" value="ECO:0007669"/>
    <property type="project" value="TreeGrafter"/>
</dbReference>
<dbReference type="GO" id="GO:0005886">
    <property type="term" value="C:plasma membrane"/>
    <property type="evidence" value="ECO:0007669"/>
    <property type="project" value="TreeGrafter"/>
</dbReference>
<dbReference type="InterPro" id="IPR037104">
    <property type="entry name" value="Annexin_sf"/>
</dbReference>
<evidence type="ECO:0000313" key="4">
    <source>
        <dbReference type="EMBL" id="TFK21260.1"/>
    </source>
</evidence>
<dbReference type="PANTHER" id="PTHR10502:SF102">
    <property type="entry name" value="ANNEXIN B11"/>
    <property type="match status" value="1"/>
</dbReference>
<dbReference type="GO" id="GO:0005544">
    <property type="term" value="F:calcium-dependent phospholipid binding"/>
    <property type="evidence" value="ECO:0007669"/>
    <property type="project" value="InterPro"/>
</dbReference>
<comment type="similarity">
    <text evidence="1">Belongs to the annexin family.</text>
</comment>
<reference evidence="4 5" key="1">
    <citation type="journal article" date="2019" name="Nat. Ecol. Evol.">
        <title>Megaphylogeny resolves global patterns of mushroom evolution.</title>
        <authorList>
            <person name="Varga T."/>
            <person name="Krizsan K."/>
            <person name="Foldi C."/>
            <person name="Dima B."/>
            <person name="Sanchez-Garcia M."/>
            <person name="Sanchez-Ramirez S."/>
            <person name="Szollosi G.J."/>
            <person name="Szarkandi J.G."/>
            <person name="Papp V."/>
            <person name="Albert L."/>
            <person name="Andreopoulos W."/>
            <person name="Angelini C."/>
            <person name="Antonin V."/>
            <person name="Barry K.W."/>
            <person name="Bougher N.L."/>
            <person name="Buchanan P."/>
            <person name="Buyck B."/>
            <person name="Bense V."/>
            <person name="Catcheside P."/>
            <person name="Chovatia M."/>
            <person name="Cooper J."/>
            <person name="Damon W."/>
            <person name="Desjardin D."/>
            <person name="Finy P."/>
            <person name="Geml J."/>
            <person name="Haridas S."/>
            <person name="Hughes K."/>
            <person name="Justo A."/>
            <person name="Karasinski D."/>
            <person name="Kautmanova I."/>
            <person name="Kiss B."/>
            <person name="Kocsube S."/>
            <person name="Kotiranta H."/>
            <person name="LaButti K.M."/>
            <person name="Lechner B.E."/>
            <person name="Liimatainen K."/>
            <person name="Lipzen A."/>
            <person name="Lukacs Z."/>
            <person name="Mihaltcheva S."/>
            <person name="Morgado L.N."/>
            <person name="Niskanen T."/>
            <person name="Noordeloos M.E."/>
            <person name="Ohm R.A."/>
            <person name="Ortiz-Santana B."/>
            <person name="Ovrebo C."/>
            <person name="Racz N."/>
            <person name="Riley R."/>
            <person name="Savchenko A."/>
            <person name="Shiryaev A."/>
            <person name="Soop K."/>
            <person name="Spirin V."/>
            <person name="Szebenyi C."/>
            <person name="Tomsovsky M."/>
            <person name="Tulloss R.E."/>
            <person name="Uehling J."/>
            <person name="Grigoriev I.V."/>
            <person name="Vagvolgyi C."/>
            <person name="Papp T."/>
            <person name="Martin F.M."/>
            <person name="Miettinen O."/>
            <person name="Hibbett D.S."/>
            <person name="Nagy L.G."/>
        </authorList>
    </citation>
    <scope>NUCLEOTIDE SEQUENCE [LARGE SCALE GENOMIC DNA]</scope>
    <source>
        <strain evidence="4 5">CBS 121175</strain>
    </source>
</reference>
<dbReference type="PROSITE" id="PS51897">
    <property type="entry name" value="ANNEXIN_2"/>
    <property type="match status" value="2"/>
</dbReference>
<protein>
    <submittedName>
        <fullName evidence="4">Annexin</fullName>
    </submittedName>
</protein>
<keyword evidence="5" id="KW-1185">Reference proteome</keyword>
<dbReference type="SUPFAM" id="SSF47874">
    <property type="entry name" value="Annexin"/>
    <property type="match status" value="1"/>
</dbReference>
<dbReference type="Proteomes" id="UP000307440">
    <property type="component" value="Unassembled WGS sequence"/>
</dbReference>
<keyword evidence="2" id="KW-0677">Repeat</keyword>
<dbReference type="GO" id="GO:0005509">
    <property type="term" value="F:calcium ion binding"/>
    <property type="evidence" value="ECO:0007669"/>
    <property type="project" value="InterPro"/>
</dbReference>
<dbReference type="PANTHER" id="PTHR10502">
    <property type="entry name" value="ANNEXIN"/>
    <property type="match status" value="1"/>
</dbReference>
<evidence type="ECO:0000256" key="1">
    <source>
        <dbReference type="ARBA" id="ARBA00007831"/>
    </source>
</evidence>
<dbReference type="OrthoDB" id="37886at2759"/>
<dbReference type="AlphaFoldDB" id="A0A5C3KLS3"/>
<dbReference type="Pfam" id="PF00191">
    <property type="entry name" value="Annexin"/>
    <property type="match status" value="3"/>
</dbReference>
<dbReference type="SMART" id="SM00335">
    <property type="entry name" value="ANX"/>
    <property type="match status" value="3"/>
</dbReference>
<proteinExistence type="inferred from homology"/>
<dbReference type="InterPro" id="IPR018502">
    <property type="entry name" value="Annexin_repeat"/>
</dbReference>
<organism evidence="4 5">
    <name type="scientific">Coprinopsis marcescibilis</name>
    <name type="common">Agaric fungus</name>
    <name type="synonym">Psathyrella marcescibilis</name>
    <dbReference type="NCBI Taxonomy" id="230819"/>
    <lineage>
        <taxon>Eukaryota</taxon>
        <taxon>Fungi</taxon>
        <taxon>Dikarya</taxon>
        <taxon>Basidiomycota</taxon>
        <taxon>Agaricomycotina</taxon>
        <taxon>Agaricomycetes</taxon>
        <taxon>Agaricomycetidae</taxon>
        <taxon>Agaricales</taxon>
        <taxon>Agaricineae</taxon>
        <taxon>Psathyrellaceae</taxon>
        <taxon>Coprinopsis</taxon>
    </lineage>
</organism>
<dbReference type="EMBL" id="ML210273">
    <property type="protein sequence ID" value="TFK21260.1"/>
    <property type="molecule type" value="Genomic_DNA"/>
</dbReference>
<evidence type="ECO:0000256" key="2">
    <source>
        <dbReference type="ARBA" id="ARBA00022737"/>
    </source>
</evidence>
<dbReference type="GO" id="GO:0001786">
    <property type="term" value="F:phosphatidylserine binding"/>
    <property type="evidence" value="ECO:0007669"/>
    <property type="project" value="TreeGrafter"/>
</dbReference>
<dbReference type="InterPro" id="IPR001464">
    <property type="entry name" value="Annexin"/>
</dbReference>
<accession>A0A5C3KLS3</accession>
<dbReference type="Gene3D" id="1.10.220.10">
    <property type="entry name" value="Annexin"/>
    <property type="match status" value="3"/>
</dbReference>
<dbReference type="GO" id="GO:0005634">
    <property type="term" value="C:nucleus"/>
    <property type="evidence" value="ECO:0007669"/>
    <property type="project" value="TreeGrafter"/>
</dbReference>